<comment type="caution">
    <text evidence="2">The sequence shown here is derived from an EMBL/GenBank/DDBJ whole genome shotgun (WGS) entry which is preliminary data.</text>
</comment>
<protein>
    <submittedName>
        <fullName evidence="2">Uncharacterized protein</fullName>
    </submittedName>
</protein>
<name>A0A8J2NMP3_9HEXA</name>
<dbReference type="OrthoDB" id="8195871at2759"/>
<evidence type="ECO:0000256" key="1">
    <source>
        <dbReference type="SAM" id="SignalP"/>
    </source>
</evidence>
<dbReference type="EMBL" id="CAJVCH010011142">
    <property type="protein sequence ID" value="CAG7669506.1"/>
    <property type="molecule type" value="Genomic_DNA"/>
</dbReference>
<reference evidence="2" key="1">
    <citation type="submission" date="2021-06" db="EMBL/GenBank/DDBJ databases">
        <authorList>
            <person name="Hodson N. C."/>
            <person name="Mongue J. A."/>
            <person name="Jaron S. K."/>
        </authorList>
    </citation>
    <scope>NUCLEOTIDE SEQUENCE</scope>
</reference>
<organism evidence="2 3">
    <name type="scientific">Allacma fusca</name>
    <dbReference type="NCBI Taxonomy" id="39272"/>
    <lineage>
        <taxon>Eukaryota</taxon>
        <taxon>Metazoa</taxon>
        <taxon>Ecdysozoa</taxon>
        <taxon>Arthropoda</taxon>
        <taxon>Hexapoda</taxon>
        <taxon>Collembola</taxon>
        <taxon>Symphypleona</taxon>
        <taxon>Sminthuridae</taxon>
        <taxon>Allacma</taxon>
    </lineage>
</organism>
<keyword evidence="1" id="KW-0732">Signal</keyword>
<feature type="signal peptide" evidence="1">
    <location>
        <begin position="1"/>
        <end position="24"/>
    </location>
</feature>
<proteinExistence type="predicted"/>
<evidence type="ECO:0000313" key="2">
    <source>
        <dbReference type="EMBL" id="CAG7669506.1"/>
    </source>
</evidence>
<feature type="chain" id="PRO_5035201572" evidence="1">
    <location>
        <begin position="25"/>
        <end position="91"/>
    </location>
</feature>
<accession>A0A8J2NMP3</accession>
<evidence type="ECO:0000313" key="3">
    <source>
        <dbReference type="Proteomes" id="UP000708208"/>
    </source>
</evidence>
<keyword evidence="3" id="KW-1185">Reference proteome</keyword>
<dbReference type="Proteomes" id="UP000708208">
    <property type="component" value="Unassembled WGS sequence"/>
</dbReference>
<dbReference type="AlphaFoldDB" id="A0A8J2NMP3"/>
<sequence length="91" mass="10443">MKVKIVLTFALILLRLCLLPLGKGDSLSGELQLLDRNPNELAPHVTYSHCGILCTFKCGSKNFRLCCFRFQRKRRGESQEFPWIFPLLDST</sequence>
<gene>
    <name evidence="2" type="ORF">AFUS01_LOCUS1995</name>
</gene>